<dbReference type="InterPro" id="IPR000763">
    <property type="entry name" value="Catalase_peroxidase"/>
</dbReference>
<feature type="domain" description="Plant heme peroxidase family profile" evidence="9">
    <location>
        <begin position="65"/>
        <end position="387"/>
    </location>
</feature>
<feature type="domain" description="Plant heme peroxidase family profile" evidence="9">
    <location>
        <begin position="522"/>
        <end position="708"/>
    </location>
</feature>
<dbReference type="GO" id="GO:0046872">
    <property type="term" value="F:metal ion binding"/>
    <property type="evidence" value="ECO:0007669"/>
    <property type="project" value="UniProtKB-KW"/>
</dbReference>
<dbReference type="InterPro" id="IPR002016">
    <property type="entry name" value="Haem_peroxidase"/>
</dbReference>
<dbReference type="GO" id="GO:0004096">
    <property type="term" value="F:catalase activity"/>
    <property type="evidence" value="ECO:0007669"/>
    <property type="project" value="InterPro"/>
</dbReference>
<dbReference type="Gene3D" id="1.10.520.10">
    <property type="match status" value="2"/>
</dbReference>
<evidence type="ECO:0000256" key="8">
    <source>
        <dbReference type="ARBA" id="ARBA00049145"/>
    </source>
</evidence>
<dbReference type="Pfam" id="PF00141">
    <property type="entry name" value="peroxidase"/>
    <property type="match status" value="2"/>
</dbReference>
<comment type="cofactor">
    <cofactor evidence="1">
        <name>heme b</name>
        <dbReference type="ChEBI" id="CHEBI:60344"/>
    </cofactor>
</comment>
<reference evidence="10" key="1">
    <citation type="submission" date="2021-01" db="EMBL/GenBank/DDBJ databases">
        <authorList>
            <person name="Corre E."/>
            <person name="Pelletier E."/>
            <person name="Niang G."/>
            <person name="Scheremetjew M."/>
            <person name="Finn R."/>
            <person name="Kale V."/>
            <person name="Holt S."/>
            <person name="Cochrane G."/>
            <person name="Meng A."/>
            <person name="Brown T."/>
            <person name="Cohen L."/>
        </authorList>
    </citation>
    <scope>NUCLEOTIDE SEQUENCE</scope>
    <source>
        <strain evidence="10">CCMP645</strain>
    </source>
</reference>
<evidence type="ECO:0000256" key="6">
    <source>
        <dbReference type="ARBA" id="ARBA00023004"/>
    </source>
</evidence>
<dbReference type="PROSITE" id="PS00436">
    <property type="entry name" value="PEROXIDASE_2"/>
    <property type="match status" value="1"/>
</dbReference>
<evidence type="ECO:0000256" key="3">
    <source>
        <dbReference type="ARBA" id="ARBA00022617"/>
    </source>
</evidence>
<dbReference type="GO" id="GO:0042744">
    <property type="term" value="P:hydrogen peroxide catabolic process"/>
    <property type="evidence" value="ECO:0007669"/>
    <property type="project" value="UniProtKB-KW"/>
</dbReference>
<evidence type="ECO:0000256" key="1">
    <source>
        <dbReference type="ARBA" id="ARBA00001970"/>
    </source>
</evidence>
<dbReference type="GO" id="GO:0020037">
    <property type="term" value="F:heme binding"/>
    <property type="evidence" value="ECO:0007669"/>
    <property type="project" value="InterPro"/>
</dbReference>
<dbReference type="EMBL" id="HBIZ01035661">
    <property type="protein sequence ID" value="CAE0770101.1"/>
    <property type="molecule type" value="Transcribed_RNA"/>
</dbReference>
<dbReference type="InterPro" id="IPR010255">
    <property type="entry name" value="Haem_peroxidase_sf"/>
</dbReference>
<keyword evidence="3" id="KW-0349">Heme</keyword>
<evidence type="ECO:0000313" key="10">
    <source>
        <dbReference type="EMBL" id="CAE0770101.1"/>
    </source>
</evidence>
<dbReference type="GO" id="GO:0070301">
    <property type="term" value="P:cellular response to hydrogen peroxide"/>
    <property type="evidence" value="ECO:0007669"/>
    <property type="project" value="TreeGrafter"/>
</dbReference>
<dbReference type="InterPro" id="IPR019793">
    <property type="entry name" value="Peroxidases_heam-ligand_BS"/>
</dbReference>
<evidence type="ECO:0000256" key="5">
    <source>
        <dbReference type="ARBA" id="ARBA00023002"/>
    </source>
</evidence>
<keyword evidence="4" id="KW-0479">Metal-binding</keyword>
<keyword evidence="2" id="KW-0575">Peroxidase</keyword>
<accession>A0A7S4BLV5</accession>
<evidence type="ECO:0000256" key="7">
    <source>
        <dbReference type="ARBA" id="ARBA00023324"/>
    </source>
</evidence>
<evidence type="ECO:0000256" key="4">
    <source>
        <dbReference type="ARBA" id="ARBA00022723"/>
    </source>
</evidence>
<dbReference type="PROSITE" id="PS50873">
    <property type="entry name" value="PEROXIDASE_4"/>
    <property type="match status" value="2"/>
</dbReference>
<dbReference type="InterPro" id="IPR019794">
    <property type="entry name" value="Peroxidases_AS"/>
</dbReference>
<keyword evidence="6" id="KW-0408">Iron</keyword>
<dbReference type="Gene3D" id="1.10.420.10">
    <property type="entry name" value="Peroxidase, domain 2"/>
    <property type="match status" value="2"/>
</dbReference>
<dbReference type="AlphaFoldDB" id="A0A7S4BLV5"/>
<sequence length="722" mass="77398">MQATPLPTGHPPVPGYHKAYETALANIDFEAVKSDIRALLLKSEPHWPADYGNYGPLMVRLAWHCSGSYRLSDGRGGCGGGRQRFDPERSWEDNTNLDKARSLLWPIKRKYGLGLSWGDLFILAGTTAIESMGGPVLGFCAGRLDDADGEWSAELGPTAVQEQVAPCKVNGQCKPPLGSTTVGLIYLNPEGPMGSPDPSRSAGEIRDTFGRMAMNDTETVALIGGGHAFGKAHGACPDGAGPSPKEDPTNPWPGKCGSGKGADAFTSGFEGPWTTRPTHWDNEYFQLLVNHEWEVHKGPGGRHQWRVRNGSQPLAPGPAGGTQPTMMMTSDIALTMDPTGSYQKIIHEFAAKPEVFDRQFAHAWYKLTTRDVGPVTRCFGPDVPPAEPWQNPLPPPPPSSALADFDAVAEDIANALPPIPPHAVTSDLLRVLNSSDPINHAQSGGSVRSAPPSVAGRMKYYGALFVRLAWQSASTFRVTDYLGGANGARIRFSPQADWPENAGLDQAIALLKPVKDKYGDKLSWADLIVLAGTTALKSAGAKVEPFCGGRTDASEGSGSEHLQSTIVGDISESFDALKAAFKLKGLTNLELVALLGGGHSLGRMHAKRSGYVGSWTSDPTVVDNEYFVSTFTEKWEEFTAPVSAKKMFKAKGKELYRLKTDLALLYDAELAAIATDFAADIEAFRDAFAAAWAKIMNADRFDGPTGNLCDRGAHKAAPLTAV</sequence>
<evidence type="ECO:0000256" key="2">
    <source>
        <dbReference type="ARBA" id="ARBA00022559"/>
    </source>
</evidence>
<evidence type="ECO:0000259" key="9">
    <source>
        <dbReference type="PROSITE" id="PS50873"/>
    </source>
</evidence>
<dbReference type="CDD" id="cd00314">
    <property type="entry name" value="plant_peroxidase_like"/>
    <property type="match status" value="1"/>
</dbReference>
<dbReference type="PRINTS" id="PR00460">
    <property type="entry name" value="BPEROXIDASE"/>
</dbReference>
<dbReference type="GO" id="GO:0005829">
    <property type="term" value="C:cytosol"/>
    <property type="evidence" value="ECO:0007669"/>
    <property type="project" value="TreeGrafter"/>
</dbReference>
<dbReference type="PROSITE" id="PS00435">
    <property type="entry name" value="PEROXIDASE_1"/>
    <property type="match status" value="1"/>
</dbReference>
<dbReference type="PRINTS" id="PR00458">
    <property type="entry name" value="PEROXIDASE"/>
</dbReference>
<comment type="catalytic activity">
    <reaction evidence="8">
        <text>2 H2O2 = O2 + 2 H2O</text>
        <dbReference type="Rhea" id="RHEA:20309"/>
        <dbReference type="ChEBI" id="CHEBI:15377"/>
        <dbReference type="ChEBI" id="CHEBI:15379"/>
        <dbReference type="ChEBI" id="CHEBI:16240"/>
        <dbReference type="EC" id="1.11.1.21"/>
    </reaction>
</comment>
<dbReference type="PANTHER" id="PTHR30555:SF0">
    <property type="entry name" value="CATALASE-PEROXIDASE"/>
    <property type="match status" value="1"/>
</dbReference>
<protein>
    <recommendedName>
        <fullName evidence="9">Plant heme peroxidase family profile domain-containing protein</fullName>
    </recommendedName>
</protein>
<proteinExistence type="predicted"/>
<keyword evidence="7" id="KW-0376">Hydrogen peroxide</keyword>
<dbReference type="SUPFAM" id="SSF48113">
    <property type="entry name" value="Heme-dependent peroxidases"/>
    <property type="match status" value="2"/>
</dbReference>
<organism evidence="10">
    <name type="scientific">Chrysotila carterae</name>
    <name type="common">Marine alga</name>
    <name type="synonym">Syracosphaera carterae</name>
    <dbReference type="NCBI Taxonomy" id="13221"/>
    <lineage>
        <taxon>Eukaryota</taxon>
        <taxon>Haptista</taxon>
        <taxon>Haptophyta</taxon>
        <taxon>Prymnesiophyceae</taxon>
        <taxon>Isochrysidales</taxon>
        <taxon>Isochrysidaceae</taxon>
        <taxon>Chrysotila</taxon>
    </lineage>
</organism>
<dbReference type="PANTHER" id="PTHR30555">
    <property type="entry name" value="HYDROPEROXIDASE I, BIFUNCTIONAL CATALASE-PEROXIDASE"/>
    <property type="match status" value="1"/>
</dbReference>
<keyword evidence="5" id="KW-0560">Oxidoreductase</keyword>
<gene>
    <name evidence="10" type="ORF">PCAR00345_LOCUS22713</name>
</gene>
<name>A0A7S4BLV5_CHRCT</name>